<dbReference type="EMBL" id="CP083239">
    <property type="protein sequence ID" value="UOK72447.1"/>
    <property type="molecule type" value="Genomic_DNA"/>
</dbReference>
<sequence length="247" mass="24734">MTRPVPPAALRDAAPLRPAPMPRAVPFLLNMALAAALGGFLGGWAGALAGAGVLLALLAAFVLGPALARQVVPLAARLARATAPLGAVLRPLLGLMLLPPAALVTIGASLLLLAWQRTLGRLNPPQLPVIAALQRRIDALRELLGGLLAAGNLPMTAVNALLLLVLGCVLGGIQVAFYVALAAVPVLICALMMLAVESSREPEDGPASVPVSAQEAAAPVPTLSVAASSIAAVSPAREPVTAGAAAH</sequence>
<keyword evidence="1" id="KW-0812">Transmembrane</keyword>
<gene>
    <name evidence="2" type="ORF">K9D25_07025</name>
</gene>
<keyword evidence="1" id="KW-1133">Transmembrane helix</keyword>
<dbReference type="AlphaFoldDB" id="A0A9E6ZYE8"/>
<feature type="transmembrane region" description="Helical" evidence="1">
    <location>
        <begin position="24"/>
        <end position="44"/>
    </location>
</feature>
<keyword evidence="1" id="KW-0472">Membrane</keyword>
<feature type="transmembrane region" description="Helical" evidence="1">
    <location>
        <begin position="143"/>
        <end position="169"/>
    </location>
</feature>
<accession>A0A9E6ZYE8</accession>
<proteinExistence type="predicted"/>
<feature type="transmembrane region" description="Helical" evidence="1">
    <location>
        <begin position="51"/>
        <end position="72"/>
    </location>
</feature>
<reference evidence="2" key="1">
    <citation type="submission" date="2021-09" db="EMBL/GenBank/DDBJ databases">
        <title>Network and meta-omics reveal the key degrader and cooperation patterns in an efficient 1,4-dioxane-degrading microbial community.</title>
        <authorList>
            <person name="Dai C."/>
        </authorList>
    </citation>
    <scope>NUCLEOTIDE SEQUENCE</scope>
    <source>
        <strain evidence="2">ZM13</strain>
    </source>
</reference>
<evidence type="ECO:0000313" key="3">
    <source>
        <dbReference type="Proteomes" id="UP000831684"/>
    </source>
</evidence>
<evidence type="ECO:0000313" key="2">
    <source>
        <dbReference type="EMBL" id="UOK72447.1"/>
    </source>
</evidence>
<feature type="transmembrane region" description="Helical" evidence="1">
    <location>
        <begin position="92"/>
        <end position="115"/>
    </location>
</feature>
<dbReference type="RefSeq" id="WP_244450145.1">
    <property type="nucleotide sequence ID" value="NZ_CP083239.1"/>
</dbReference>
<dbReference type="KEGG" id="apol:K9D25_07025"/>
<organism evidence="2 3">
    <name type="scientific">Ancylobacter polymorphus</name>
    <dbReference type="NCBI Taxonomy" id="223390"/>
    <lineage>
        <taxon>Bacteria</taxon>
        <taxon>Pseudomonadati</taxon>
        <taxon>Pseudomonadota</taxon>
        <taxon>Alphaproteobacteria</taxon>
        <taxon>Hyphomicrobiales</taxon>
        <taxon>Xanthobacteraceae</taxon>
        <taxon>Ancylobacter</taxon>
    </lineage>
</organism>
<protein>
    <submittedName>
        <fullName evidence="2">Uncharacterized protein</fullName>
    </submittedName>
</protein>
<name>A0A9E6ZYE8_9HYPH</name>
<evidence type="ECO:0000256" key="1">
    <source>
        <dbReference type="SAM" id="Phobius"/>
    </source>
</evidence>
<dbReference type="Proteomes" id="UP000831684">
    <property type="component" value="Chromosome"/>
</dbReference>
<feature type="transmembrane region" description="Helical" evidence="1">
    <location>
        <begin position="175"/>
        <end position="196"/>
    </location>
</feature>